<dbReference type="InterPro" id="IPR000531">
    <property type="entry name" value="Beta-barrel_TonB"/>
</dbReference>
<dbReference type="InterPro" id="IPR036942">
    <property type="entry name" value="Beta-barrel_TonB_sf"/>
</dbReference>
<evidence type="ECO:0000259" key="15">
    <source>
        <dbReference type="Pfam" id="PF00593"/>
    </source>
</evidence>
<feature type="domain" description="TonB-dependent receptor-like beta-barrel" evidence="15">
    <location>
        <begin position="254"/>
        <end position="688"/>
    </location>
</feature>
<feature type="signal peptide" evidence="14">
    <location>
        <begin position="1"/>
        <end position="21"/>
    </location>
</feature>
<comment type="similarity">
    <text evidence="2">Belongs to the TonB-dependent receptor family. Hemoglobin/haptoglobin binding protein subfamily.</text>
</comment>
<keyword evidence="10 11" id="KW-0998">Cell outer membrane</keyword>
<dbReference type="GO" id="GO:0009279">
    <property type="term" value="C:cell outer membrane"/>
    <property type="evidence" value="ECO:0007669"/>
    <property type="project" value="UniProtKB-SubCell"/>
</dbReference>
<evidence type="ECO:0000256" key="5">
    <source>
        <dbReference type="ARBA" id="ARBA00022692"/>
    </source>
</evidence>
<evidence type="ECO:0000256" key="12">
    <source>
        <dbReference type="PROSITE-ProRule" id="PRU10144"/>
    </source>
</evidence>
<evidence type="ECO:0000256" key="2">
    <source>
        <dbReference type="ARBA" id="ARBA00008143"/>
    </source>
</evidence>
<dbReference type="PANTHER" id="PTHR30069:SF29">
    <property type="entry name" value="HEMOGLOBIN AND HEMOGLOBIN-HAPTOGLOBIN-BINDING PROTEIN 1-RELATED"/>
    <property type="match status" value="1"/>
</dbReference>
<accession>A0A0A5HZ44</accession>
<evidence type="ECO:0000256" key="10">
    <source>
        <dbReference type="ARBA" id="ARBA00023237"/>
    </source>
</evidence>
<dbReference type="STRING" id="379097.SE23_04220"/>
<gene>
    <name evidence="17" type="ORF">NM06_09685</name>
</gene>
<keyword evidence="7 13" id="KW-0798">TonB box</keyword>
<dbReference type="InterPro" id="IPR039426">
    <property type="entry name" value="TonB-dep_rcpt-like"/>
</dbReference>
<dbReference type="GO" id="GO:0015344">
    <property type="term" value="F:siderophore uptake transmembrane transporter activity"/>
    <property type="evidence" value="ECO:0007669"/>
    <property type="project" value="TreeGrafter"/>
</dbReference>
<protein>
    <submittedName>
        <fullName evidence="17">Ligand-gated channel</fullName>
    </submittedName>
</protein>
<evidence type="ECO:0000256" key="4">
    <source>
        <dbReference type="ARBA" id="ARBA00022452"/>
    </source>
</evidence>
<dbReference type="CDD" id="cd01347">
    <property type="entry name" value="ligand_gated_channel"/>
    <property type="match status" value="1"/>
</dbReference>
<dbReference type="Gene3D" id="2.40.170.20">
    <property type="entry name" value="TonB-dependent receptor, beta-barrel domain"/>
    <property type="match status" value="1"/>
</dbReference>
<sequence length="727" mass="80734">MYKRSLLSASIIVALTASVHAEEYSVFDEVVVSATKTEQNKTDVSSSIETVSAEDINKSLSTDLKQALDKTPGVTVTTEGRFGISGFTIRGMGGDRIKVVVDGVQQVTPFNPGGGATQAIYPNAIEVDTLQSIEINKGASSTLYGSNALGGVVVVNTKNPDDFLITDENESRFGIKSSYSSKDSQFKNTLTYALRKDDIEAILIGTYAQGNETQTYGDGEDIEGGMRGIANPADKDMNNVLGKVFYTINDEHKVGFVFERNEQNYHEDSKSENYTMTRNMGAGPAPIITYDNAETNDESLRTRYGVNYELTKVTPVFDSLRLELNYQTTETINENYADVIDHMGFIGYNGGRTRVRNALDKTVQFDAQFGKILNLSSSEHELTYGMNVVNTHFSLDNRDVFHENGTSKPGTTTIPDAKMTQWGVFAQDNIFLLEDRLVANLGLRYDAYKADPSTDEGFDTEHEENSNNALTGKLGAVFHFNDKLSTFAQMSQGFKAPTVKQLYYEYSSGADFTPNSSLEAEKSTSYELGLRGQNDLAKFELVGFFNKYKDFIAHEDLPEKRPGYEHFTLTNLDKVEIKGVEFSNEILLDKMFDAPTGMYSLFNIAYAEGEDKRTGESLDSVAPLTSVVGLGYDNETYNFGGLATLKMVARKTEWSSEDNIDAPGYSVFDVTAYYSPINDLTLRAGLFNAFDIKYYEYSDLTAQEESDNIQRRSQPGRNWGISVDYQF</sequence>
<keyword evidence="9" id="KW-0675">Receptor</keyword>
<evidence type="ECO:0000259" key="16">
    <source>
        <dbReference type="Pfam" id="PF07715"/>
    </source>
</evidence>
<dbReference type="InterPro" id="IPR037066">
    <property type="entry name" value="Plug_dom_sf"/>
</dbReference>
<evidence type="ECO:0000256" key="13">
    <source>
        <dbReference type="RuleBase" id="RU003357"/>
    </source>
</evidence>
<comment type="subcellular location">
    <subcellularLocation>
        <location evidence="1 11">Cell outer membrane</location>
        <topology evidence="1 11">Multi-pass membrane protein</topology>
    </subcellularLocation>
</comment>
<feature type="chain" id="PRO_5002011207" evidence="14">
    <location>
        <begin position="22"/>
        <end position="727"/>
    </location>
</feature>
<evidence type="ECO:0000256" key="1">
    <source>
        <dbReference type="ARBA" id="ARBA00004571"/>
    </source>
</evidence>
<dbReference type="NCBIfam" id="TIGR01786">
    <property type="entry name" value="TonB-hemlactrns"/>
    <property type="match status" value="1"/>
</dbReference>
<dbReference type="SUPFAM" id="SSF56935">
    <property type="entry name" value="Porins"/>
    <property type="match status" value="1"/>
</dbReference>
<dbReference type="AlphaFoldDB" id="A0A0A5HZ44"/>
<feature type="short sequence motif" description="TonB C-terminal box" evidence="12">
    <location>
        <begin position="710"/>
        <end position="727"/>
    </location>
</feature>
<dbReference type="Gene3D" id="2.170.130.10">
    <property type="entry name" value="TonB-dependent receptor, plug domain"/>
    <property type="match status" value="1"/>
</dbReference>
<evidence type="ECO:0000313" key="17">
    <source>
        <dbReference type="EMBL" id="KGY08801.1"/>
    </source>
</evidence>
<reference evidence="17 18" key="1">
    <citation type="submission" date="2014-10" db="EMBL/GenBank/DDBJ databases">
        <title>Genome sequencing of Vibrio sinaloensis T08.</title>
        <authorList>
            <person name="Chan K.-G."/>
            <person name="Mohamad N.I."/>
        </authorList>
    </citation>
    <scope>NUCLEOTIDE SEQUENCE [LARGE SCALE GENOMIC DNA]</scope>
    <source>
        <strain evidence="17 18">T08</strain>
    </source>
</reference>
<name>A0A0A5HZ44_PHOS4</name>
<organism evidence="17 18">
    <name type="scientific">Photobacterium sp. (strain ATCC 43367)</name>
    <dbReference type="NCBI Taxonomy" id="379097"/>
    <lineage>
        <taxon>Bacteria</taxon>
        <taxon>Pseudomonadati</taxon>
        <taxon>Pseudomonadota</taxon>
        <taxon>Gammaproteobacteria</taxon>
        <taxon>Vibrionales</taxon>
        <taxon>Vibrionaceae</taxon>
        <taxon>Vibrio</taxon>
        <taxon>Vibrio oreintalis group</taxon>
    </lineage>
</organism>
<dbReference type="PROSITE" id="PS52016">
    <property type="entry name" value="TONB_DEPENDENT_REC_3"/>
    <property type="match status" value="1"/>
</dbReference>
<evidence type="ECO:0000256" key="7">
    <source>
        <dbReference type="ARBA" id="ARBA00023077"/>
    </source>
</evidence>
<dbReference type="InterPro" id="IPR010949">
    <property type="entry name" value="TonB_Hb/transfer/lactofer_rcpt"/>
</dbReference>
<dbReference type="EMBL" id="JRWP01000018">
    <property type="protein sequence ID" value="KGY08801.1"/>
    <property type="molecule type" value="Genomic_DNA"/>
</dbReference>
<evidence type="ECO:0000256" key="8">
    <source>
        <dbReference type="ARBA" id="ARBA00023136"/>
    </source>
</evidence>
<keyword evidence="6 14" id="KW-0732">Signal</keyword>
<dbReference type="OrthoDB" id="9764669at2"/>
<evidence type="ECO:0000256" key="9">
    <source>
        <dbReference type="ARBA" id="ARBA00023170"/>
    </source>
</evidence>
<dbReference type="InterPro" id="IPR011276">
    <property type="entry name" value="TonB_haem/Hb_rcpt"/>
</dbReference>
<keyword evidence="4 11" id="KW-1134">Transmembrane beta strand</keyword>
<evidence type="ECO:0000256" key="6">
    <source>
        <dbReference type="ARBA" id="ARBA00022729"/>
    </source>
</evidence>
<proteinExistence type="inferred from homology"/>
<dbReference type="Proteomes" id="UP000030451">
    <property type="component" value="Unassembled WGS sequence"/>
</dbReference>
<dbReference type="RefSeq" id="WP_038190477.1">
    <property type="nucleotide sequence ID" value="NZ_JRWP01000018.1"/>
</dbReference>
<evidence type="ECO:0000313" key="18">
    <source>
        <dbReference type="Proteomes" id="UP000030451"/>
    </source>
</evidence>
<keyword evidence="8 11" id="KW-0472">Membrane</keyword>
<dbReference type="InterPro" id="IPR010917">
    <property type="entry name" value="TonB_rcpt_CS"/>
</dbReference>
<feature type="domain" description="TonB-dependent receptor plug" evidence="16">
    <location>
        <begin position="41"/>
        <end position="152"/>
    </location>
</feature>
<dbReference type="Pfam" id="PF07715">
    <property type="entry name" value="Plug"/>
    <property type="match status" value="1"/>
</dbReference>
<comment type="caution">
    <text evidence="17">The sequence shown here is derived from an EMBL/GenBank/DDBJ whole genome shotgun (WGS) entry which is preliminary data.</text>
</comment>
<dbReference type="GO" id="GO:0015232">
    <property type="term" value="F:heme transmembrane transporter activity"/>
    <property type="evidence" value="ECO:0007669"/>
    <property type="project" value="InterPro"/>
</dbReference>
<dbReference type="NCBIfam" id="TIGR01785">
    <property type="entry name" value="TonB-hemin"/>
    <property type="match status" value="1"/>
</dbReference>
<keyword evidence="3 11" id="KW-0813">Transport</keyword>
<dbReference type="PROSITE" id="PS01156">
    <property type="entry name" value="TONB_DEPENDENT_REC_2"/>
    <property type="match status" value="1"/>
</dbReference>
<dbReference type="Pfam" id="PF00593">
    <property type="entry name" value="TonB_dep_Rec_b-barrel"/>
    <property type="match status" value="1"/>
</dbReference>
<evidence type="ECO:0000256" key="14">
    <source>
        <dbReference type="SAM" id="SignalP"/>
    </source>
</evidence>
<dbReference type="PANTHER" id="PTHR30069">
    <property type="entry name" value="TONB-DEPENDENT OUTER MEMBRANE RECEPTOR"/>
    <property type="match status" value="1"/>
</dbReference>
<dbReference type="GO" id="GO:0044718">
    <property type="term" value="P:siderophore transmembrane transport"/>
    <property type="evidence" value="ECO:0007669"/>
    <property type="project" value="TreeGrafter"/>
</dbReference>
<dbReference type="InterPro" id="IPR012910">
    <property type="entry name" value="Plug_dom"/>
</dbReference>
<keyword evidence="5 11" id="KW-0812">Transmembrane</keyword>
<evidence type="ECO:0000256" key="11">
    <source>
        <dbReference type="PROSITE-ProRule" id="PRU01360"/>
    </source>
</evidence>
<evidence type="ECO:0000256" key="3">
    <source>
        <dbReference type="ARBA" id="ARBA00022448"/>
    </source>
</evidence>